<protein>
    <submittedName>
        <fullName evidence="1">Uncharacterized protein</fullName>
    </submittedName>
</protein>
<keyword evidence="2" id="KW-1185">Reference proteome</keyword>
<sequence length="577" mass="67729">MDANSGQASGGHTAVRIGETVYHFQYNFSDQILHIHRDPWSQFKFQYNVWENRNVFAFTYDLSSEESERYKLFWDKAYVKQERLIEIRDDLGRNVLFFEKLNKIQIGSPETWEVPGIGYWKSGLQLQNDNPRKEKALLGLEVLKEKEKDLFTISKLESYLLSENISESSILTKSALPRPPSLAEEWESLQQRISVREYFVYESELIESAYLKIQFDPLESFSSVERSKLAEKLSLIEKELDICLQNVSSCSALQETVLLTRMLGLQKSLSEGVLFVPKLGYYYTFSPEDIFDIPEDTKEEKKLEANELYLRAKSIYLNNHSEFIASEFEREIAKIDSVMRKSYDLIKLDPLPLLSNKRFLPNHEKKEWDTLKSKYNQNYLLLKNILPKVYSYHLVTRNCTGEIFTLQNKMFQSTEEENKILGAQIKNNLYSLSFIPFVAADTIKRTYKLKNIAFYPSFRKLKLEQMDKPWQTEWTEEMRFFSEIYKSNPYDQDFLFFTDNTILFRPIFGSANLAYSLMTSTIGIGYAPFDKGKRLERGVQSVLFSFPELFFLNIRKGYFPYVTKKDLPIQYTSEPNI</sequence>
<accession>A0A2P2E122</accession>
<proteinExistence type="predicted"/>
<dbReference type="OrthoDB" id="5556891at2"/>
<reference evidence="1 2" key="1">
    <citation type="submission" date="2018-02" db="EMBL/GenBank/DDBJ databases">
        <title>Novel Leptospira species isolated from soil and water in Japan.</title>
        <authorList>
            <person name="Nakao R."/>
            <person name="Masuzawa T."/>
        </authorList>
    </citation>
    <scope>NUCLEOTIDE SEQUENCE [LARGE SCALE GENOMIC DNA]</scope>
    <source>
        <strain evidence="1 2">YH101</strain>
    </source>
</reference>
<dbReference type="RefSeq" id="WP_108976499.1">
    <property type="nucleotide sequence ID" value="NZ_BFBB01000005.1"/>
</dbReference>
<name>A0A2P2E122_9LEPT</name>
<evidence type="ECO:0000313" key="2">
    <source>
        <dbReference type="Proteomes" id="UP000245133"/>
    </source>
</evidence>
<dbReference type="EMBL" id="BFBB01000005">
    <property type="protein sequence ID" value="GBF50588.1"/>
    <property type="molecule type" value="Genomic_DNA"/>
</dbReference>
<dbReference type="Proteomes" id="UP000245133">
    <property type="component" value="Unassembled WGS sequence"/>
</dbReference>
<evidence type="ECO:0000313" key="1">
    <source>
        <dbReference type="EMBL" id="GBF50588.1"/>
    </source>
</evidence>
<dbReference type="AlphaFoldDB" id="A0A2P2E122"/>
<gene>
    <name evidence="1" type="ORF">LPTSP4_21140</name>
</gene>
<comment type="caution">
    <text evidence="1">The sequence shown here is derived from an EMBL/GenBank/DDBJ whole genome shotgun (WGS) entry which is preliminary data.</text>
</comment>
<organism evidence="1 2">
    <name type="scientific">Leptospira ryugenii</name>
    <dbReference type="NCBI Taxonomy" id="1917863"/>
    <lineage>
        <taxon>Bacteria</taxon>
        <taxon>Pseudomonadati</taxon>
        <taxon>Spirochaetota</taxon>
        <taxon>Spirochaetia</taxon>
        <taxon>Leptospirales</taxon>
        <taxon>Leptospiraceae</taxon>
        <taxon>Leptospira</taxon>
    </lineage>
</organism>